<evidence type="ECO:0000256" key="7">
    <source>
        <dbReference type="PROSITE-ProRule" id="PRU00473"/>
    </source>
</evidence>
<evidence type="ECO:0000256" key="3">
    <source>
        <dbReference type="ARBA" id="ARBA00022475"/>
    </source>
</evidence>
<dbReference type="AlphaFoldDB" id="A0A4P9K524"/>
<dbReference type="SUPFAM" id="SSF103088">
    <property type="entry name" value="OmpA-like"/>
    <property type="match status" value="1"/>
</dbReference>
<dbReference type="OrthoDB" id="9815217at2"/>
<evidence type="ECO:0000256" key="4">
    <source>
        <dbReference type="ARBA" id="ARBA00022692"/>
    </source>
</evidence>
<dbReference type="InterPro" id="IPR036737">
    <property type="entry name" value="OmpA-like_sf"/>
</dbReference>
<comment type="similarity">
    <text evidence="2">Belongs to the MotB family.</text>
</comment>
<evidence type="ECO:0000313" key="11">
    <source>
        <dbReference type="Proteomes" id="UP000304864"/>
    </source>
</evidence>
<dbReference type="PANTHER" id="PTHR30329">
    <property type="entry name" value="STATOR ELEMENT OF FLAGELLAR MOTOR COMPLEX"/>
    <property type="match status" value="1"/>
</dbReference>
<keyword evidence="5 8" id="KW-1133">Transmembrane helix</keyword>
<evidence type="ECO:0000256" key="2">
    <source>
        <dbReference type="ARBA" id="ARBA00008914"/>
    </source>
</evidence>
<comment type="subcellular location">
    <subcellularLocation>
        <location evidence="1">Cell membrane</location>
        <topology evidence="1">Single-pass membrane protein</topology>
    </subcellularLocation>
</comment>
<dbReference type="Pfam" id="PF00691">
    <property type="entry name" value="OmpA"/>
    <property type="match status" value="1"/>
</dbReference>
<accession>A0A4P9K524</accession>
<evidence type="ECO:0000256" key="5">
    <source>
        <dbReference type="ARBA" id="ARBA00022989"/>
    </source>
</evidence>
<reference evidence="10 11" key="1">
    <citation type="submission" date="2019-05" db="EMBL/GenBank/DDBJ databases">
        <title>Thiomicrorhabdus sediminis sp. nov, a novel sulfur-oxidizing bacterium isolated from coastal sediment.</title>
        <authorList>
            <person name="Liu X."/>
        </authorList>
    </citation>
    <scope>NUCLEOTIDE SEQUENCE [LARGE SCALE GENOMIC DNA]</scope>
    <source>
        <strain evidence="10 11">G1</strain>
    </source>
</reference>
<name>A0A4P9K524_9GAMM</name>
<keyword evidence="6 7" id="KW-0472">Membrane</keyword>
<dbReference type="PROSITE" id="PS51123">
    <property type="entry name" value="OMPA_2"/>
    <property type="match status" value="1"/>
</dbReference>
<dbReference type="Gene3D" id="3.30.1330.60">
    <property type="entry name" value="OmpA-like domain"/>
    <property type="match status" value="1"/>
</dbReference>
<evidence type="ECO:0000313" key="10">
    <source>
        <dbReference type="EMBL" id="QCU89871.1"/>
    </source>
</evidence>
<evidence type="ECO:0000259" key="9">
    <source>
        <dbReference type="PROSITE" id="PS51123"/>
    </source>
</evidence>
<dbReference type="GO" id="GO:0005886">
    <property type="term" value="C:plasma membrane"/>
    <property type="evidence" value="ECO:0007669"/>
    <property type="project" value="UniProtKB-SubCell"/>
</dbReference>
<evidence type="ECO:0000256" key="8">
    <source>
        <dbReference type="SAM" id="Phobius"/>
    </source>
</evidence>
<feature type="transmembrane region" description="Helical" evidence="8">
    <location>
        <begin position="42"/>
        <end position="62"/>
    </location>
</feature>
<proteinExistence type="inferred from homology"/>
<organism evidence="10 11">
    <name type="scientific">Thiomicrorhabdus sediminis</name>
    <dbReference type="NCBI Taxonomy" id="2580412"/>
    <lineage>
        <taxon>Bacteria</taxon>
        <taxon>Pseudomonadati</taxon>
        <taxon>Pseudomonadota</taxon>
        <taxon>Gammaproteobacteria</taxon>
        <taxon>Thiotrichales</taxon>
        <taxon>Piscirickettsiaceae</taxon>
        <taxon>Thiomicrorhabdus</taxon>
    </lineage>
</organism>
<feature type="domain" description="OmpA-like" evidence="9">
    <location>
        <begin position="117"/>
        <end position="246"/>
    </location>
</feature>
<dbReference type="Proteomes" id="UP000304864">
    <property type="component" value="Chromosome"/>
</dbReference>
<keyword evidence="11" id="KW-1185">Reference proteome</keyword>
<dbReference type="InterPro" id="IPR050330">
    <property type="entry name" value="Bact_OuterMem_StrucFunc"/>
</dbReference>
<dbReference type="RefSeq" id="WP_138564548.1">
    <property type="nucleotide sequence ID" value="NZ_CP040602.1"/>
</dbReference>
<dbReference type="PANTHER" id="PTHR30329:SF21">
    <property type="entry name" value="LIPOPROTEIN YIAD-RELATED"/>
    <property type="match status" value="1"/>
</dbReference>
<protein>
    <submittedName>
        <fullName evidence="10">Cell envelope biogenesis protein OmpA</fullName>
    </submittedName>
</protein>
<dbReference type="InterPro" id="IPR025713">
    <property type="entry name" value="MotB-like_N_dom"/>
</dbReference>
<evidence type="ECO:0000256" key="6">
    <source>
        <dbReference type="ARBA" id="ARBA00023136"/>
    </source>
</evidence>
<dbReference type="CDD" id="cd07185">
    <property type="entry name" value="OmpA_C-like"/>
    <property type="match status" value="1"/>
</dbReference>
<gene>
    <name evidence="10" type="ORF">FE785_04060</name>
</gene>
<sequence>MRHKSTVTFQNKQAEETKNQGFFQPVSPVKKKKLTEENDDWLITYSDAVTLLLAFFVLILSVSEISQEKFEYITQGINKELLERENYKSPLNDLHESLFFVFSSNNINPDEALTKGDNFLKIELPSELLFSSASSELSEKSKTLLSNIADRIKLFPLDNFRVEIEGHSDDEPIHTTRFPSNWELSSSRAISVLKVFILRGVDNNKLKAVGYADTRPKVPNRDVNENPILENQKINRRVEIMIVKEFNQKGDMNFYL</sequence>
<dbReference type="InterPro" id="IPR006665">
    <property type="entry name" value="OmpA-like"/>
</dbReference>
<keyword evidence="3" id="KW-1003">Cell membrane</keyword>
<evidence type="ECO:0000256" key="1">
    <source>
        <dbReference type="ARBA" id="ARBA00004162"/>
    </source>
</evidence>
<dbReference type="Pfam" id="PF13677">
    <property type="entry name" value="MotB_plug"/>
    <property type="match status" value="1"/>
</dbReference>
<keyword evidence="4 8" id="KW-0812">Transmembrane</keyword>
<dbReference type="KEGG" id="thig:FE785_04060"/>
<dbReference type="EMBL" id="CP040602">
    <property type="protein sequence ID" value="QCU89871.1"/>
    <property type="molecule type" value="Genomic_DNA"/>
</dbReference>